<accession>A0AC34QH61</accession>
<reference evidence="2" key="1">
    <citation type="submission" date="2022-11" db="UniProtKB">
        <authorList>
            <consortium name="WormBaseParasite"/>
        </authorList>
    </citation>
    <scope>IDENTIFICATION</scope>
</reference>
<name>A0AC34QH61_9BILA</name>
<evidence type="ECO:0000313" key="2">
    <source>
        <dbReference type="WBParaSite" id="JU765_v2.g16388.t1"/>
    </source>
</evidence>
<evidence type="ECO:0000313" key="1">
    <source>
        <dbReference type="Proteomes" id="UP000887576"/>
    </source>
</evidence>
<dbReference type="Proteomes" id="UP000887576">
    <property type="component" value="Unplaced"/>
</dbReference>
<organism evidence="1 2">
    <name type="scientific">Panagrolaimus sp. JU765</name>
    <dbReference type="NCBI Taxonomy" id="591449"/>
    <lineage>
        <taxon>Eukaryota</taxon>
        <taxon>Metazoa</taxon>
        <taxon>Ecdysozoa</taxon>
        <taxon>Nematoda</taxon>
        <taxon>Chromadorea</taxon>
        <taxon>Rhabditida</taxon>
        <taxon>Tylenchina</taxon>
        <taxon>Panagrolaimomorpha</taxon>
        <taxon>Panagrolaimoidea</taxon>
        <taxon>Panagrolaimidae</taxon>
        <taxon>Panagrolaimus</taxon>
    </lineage>
</organism>
<dbReference type="WBParaSite" id="JU765_v2.g16388.t1">
    <property type="protein sequence ID" value="JU765_v2.g16388.t1"/>
    <property type="gene ID" value="JU765_v2.g16388"/>
</dbReference>
<sequence length="140" mass="15473">MFFWFPLSAKLLNNREVICTTDKIIVNFAFTDPFDGVVFAERKFNEKECRWSGNGGRYLLVVIPMENVTTTAALGMPKSDGICGLSYDPINAEHSLSLVVSPDPVVLTEEAFALHVKCIHSTNDLILPLGVPSMDPIKLT</sequence>
<proteinExistence type="predicted"/>
<protein>
    <submittedName>
        <fullName evidence="2">ZP domain-containing protein</fullName>
    </submittedName>
</protein>